<protein>
    <submittedName>
        <fullName evidence="2">Xanthine dehydrogenase family protein molybdopterin-binding subunit</fullName>
    </submittedName>
</protein>
<dbReference type="InterPro" id="IPR037165">
    <property type="entry name" value="AldOxase/xan_DH_Mopterin-bd_sf"/>
</dbReference>
<dbReference type="SUPFAM" id="SSF54665">
    <property type="entry name" value="CO dehydrogenase molybdoprotein N-domain-like"/>
    <property type="match status" value="1"/>
</dbReference>
<dbReference type="Proteomes" id="UP001594288">
    <property type="component" value="Unassembled WGS sequence"/>
</dbReference>
<dbReference type="InterPro" id="IPR016208">
    <property type="entry name" value="Ald_Oxase/xanthine_DH-like"/>
</dbReference>
<dbReference type="InterPro" id="IPR008274">
    <property type="entry name" value="AldOxase/xan_DH_MoCoBD1"/>
</dbReference>
<dbReference type="InterPro" id="IPR046867">
    <property type="entry name" value="AldOxase/xan_DH_MoCoBD2"/>
</dbReference>
<dbReference type="Gene3D" id="3.30.365.10">
    <property type="entry name" value="Aldehyde oxidase/xanthine dehydrogenase, molybdopterin binding domain"/>
    <property type="match status" value="4"/>
</dbReference>
<accession>A0ABV6YQ00</accession>
<evidence type="ECO:0000313" key="3">
    <source>
        <dbReference type="Proteomes" id="UP001594288"/>
    </source>
</evidence>
<dbReference type="EMBL" id="JBHPEI010000075">
    <property type="protein sequence ID" value="MFC1800153.1"/>
    <property type="molecule type" value="Genomic_DNA"/>
</dbReference>
<dbReference type="InterPro" id="IPR000674">
    <property type="entry name" value="Ald_Oxase/Xan_DH_a/b"/>
</dbReference>
<evidence type="ECO:0000313" key="2">
    <source>
        <dbReference type="EMBL" id="MFC1800153.1"/>
    </source>
</evidence>
<keyword evidence="3" id="KW-1185">Reference proteome</keyword>
<dbReference type="Gene3D" id="3.90.1170.50">
    <property type="entry name" value="Aldehyde oxidase/xanthine dehydrogenase, a/b hammerhead"/>
    <property type="match status" value="1"/>
</dbReference>
<reference evidence="2 3" key="1">
    <citation type="submission" date="2024-09" db="EMBL/GenBank/DDBJ databases">
        <authorList>
            <person name="D'Angelo T."/>
        </authorList>
    </citation>
    <scope>NUCLEOTIDE SEQUENCE [LARGE SCALE GENOMIC DNA]</scope>
    <source>
        <strain evidence="2">SAG AM-311-F02</strain>
    </source>
</reference>
<dbReference type="SUPFAM" id="SSF56003">
    <property type="entry name" value="Molybdenum cofactor-binding domain"/>
    <property type="match status" value="1"/>
</dbReference>
<organism evidence="2 3">
    <name type="scientific">Eiseniibacteriota bacterium</name>
    <dbReference type="NCBI Taxonomy" id="2212470"/>
    <lineage>
        <taxon>Bacteria</taxon>
        <taxon>Candidatus Eiseniibacteriota</taxon>
    </lineage>
</organism>
<dbReference type="SMART" id="SM01008">
    <property type="entry name" value="Ald_Xan_dh_C"/>
    <property type="match status" value="1"/>
</dbReference>
<dbReference type="PANTHER" id="PTHR11908">
    <property type="entry name" value="XANTHINE DEHYDROGENASE"/>
    <property type="match status" value="1"/>
</dbReference>
<dbReference type="Pfam" id="PF02738">
    <property type="entry name" value="MoCoBD_1"/>
    <property type="match status" value="1"/>
</dbReference>
<dbReference type="PANTHER" id="PTHR11908:SF157">
    <property type="entry name" value="XANTHINE DEHYDROGENASE SUBUNIT D-RELATED"/>
    <property type="match status" value="1"/>
</dbReference>
<proteinExistence type="predicted"/>
<evidence type="ECO:0000259" key="1">
    <source>
        <dbReference type="SMART" id="SM01008"/>
    </source>
</evidence>
<comment type="caution">
    <text evidence="2">The sequence shown here is derived from an EMBL/GenBank/DDBJ whole genome shotgun (WGS) entry which is preliminary data.</text>
</comment>
<dbReference type="InterPro" id="IPR036856">
    <property type="entry name" value="Ald_Oxase/Xan_DH_a/b_sf"/>
</dbReference>
<sequence>MVWPKRPHALISKVDLTPALSVDGVVAVADGSDVPGENRVGVFLDDQPLFATDRVRYEADCIAIVAAESPEAAIEGASCIKVDFEDLAAVGTPEEASAEGAPLIHEKGNLAVDQLLEKGEVARGEAECAHMVDQTFYSPVQEHAYLEPMGAIAVPGSDGSMEIHFSGQCPFYVRDAVARSLGLPLAKVRVVQLPVGGGFGGKEDVPSEICSRLAVLAAKCGRPVKMVLTREEDILYSSKRHPIRMRYRMGCDEKGLLKFANIELMAGVGAYATLSPIVLFRSTVHAAGPYDIPNVRISNKGFYTNTAPKGAMRGFGTPQVVIPCEAAIDELAGKAGIDPVAFRKMNALKVGGRTATGQVLDESVGFVETLEKSEEILEGLPGRFEARKIDGSRVRARGIASMFYGVSLGAIGRRIDRGGARVELMKDGSVSVFVGCVDMGQGALTVLSQLTAEALGVDVERVTVNRVDTHIVPDSGPTVASRTTVICGNAIIDACARIRQHMLEAAATVIGEDAAFDSSGGGVTSPSTGKRLSDDELLEVCADRRVDLVATGWYVMPECNVDNDSIQGKAYYVYSFATDIAEVEVDLETGEIKLVGFWAISCEGPSRTPIRGAKPESLRFRAWARPCEP</sequence>
<gene>
    <name evidence="2" type="ORF">ACFL2Z_04495</name>
</gene>
<feature type="domain" description="Aldehyde oxidase/xanthine dehydrogenase a/b hammerhead" evidence="1">
    <location>
        <begin position="1"/>
        <end position="88"/>
    </location>
</feature>
<name>A0ABV6YQ00_UNCEI</name>
<dbReference type="Pfam" id="PF01315">
    <property type="entry name" value="Ald_Xan_dh_C"/>
    <property type="match status" value="1"/>
</dbReference>
<dbReference type="Pfam" id="PF20256">
    <property type="entry name" value="MoCoBD_2"/>
    <property type="match status" value="1"/>
</dbReference>